<keyword evidence="1" id="KW-0175">Coiled coil</keyword>
<evidence type="ECO:0000313" key="3">
    <source>
        <dbReference type="Proteomes" id="UP000225706"/>
    </source>
</evidence>
<evidence type="ECO:0000313" key="2">
    <source>
        <dbReference type="EMBL" id="PFX16469.1"/>
    </source>
</evidence>
<accession>A0A2B4RI44</accession>
<keyword evidence="3" id="KW-1185">Reference proteome</keyword>
<dbReference type="AlphaFoldDB" id="A0A2B4RI44"/>
<evidence type="ECO:0000256" key="1">
    <source>
        <dbReference type="SAM" id="Coils"/>
    </source>
</evidence>
<organism evidence="2 3">
    <name type="scientific">Stylophora pistillata</name>
    <name type="common">Smooth cauliflower coral</name>
    <dbReference type="NCBI Taxonomy" id="50429"/>
    <lineage>
        <taxon>Eukaryota</taxon>
        <taxon>Metazoa</taxon>
        <taxon>Cnidaria</taxon>
        <taxon>Anthozoa</taxon>
        <taxon>Hexacorallia</taxon>
        <taxon>Scleractinia</taxon>
        <taxon>Astrocoeniina</taxon>
        <taxon>Pocilloporidae</taxon>
        <taxon>Stylophora</taxon>
    </lineage>
</organism>
<comment type="caution">
    <text evidence="2">The sequence shown here is derived from an EMBL/GenBank/DDBJ whole genome shotgun (WGS) entry which is preliminary data.</text>
</comment>
<dbReference type="EMBL" id="LSMT01000544">
    <property type="protein sequence ID" value="PFX16469.1"/>
    <property type="molecule type" value="Genomic_DNA"/>
</dbReference>
<dbReference type="Proteomes" id="UP000225706">
    <property type="component" value="Unassembled WGS sequence"/>
</dbReference>
<gene>
    <name evidence="2" type="ORF">AWC38_SpisGene19259</name>
</gene>
<proteinExistence type="predicted"/>
<name>A0A2B4RI44_STYPI</name>
<feature type="coiled-coil region" evidence="1">
    <location>
        <begin position="15"/>
        <end position="42"/>
    </location>
</feature>
<reference evidence="3" key="1">
    <citation type="journal article" date="2017" name="bioRxiv">
        <title>Comparative analysis of the genomes of Stylophora pistillata and Acropora digitifera provides evidence for extensive differences between species of corals.</title>
        <authorList>
            <person name="Voolstra C.R."/>
            <person name="Li Y."/>
            <person name="Liew Y.J."/>
            <person name="Baumgarten S."/>
            <person name="Zoccola D."/>
            <person name="Flot J.-F."/>
            <person name="Tambutte S."/>
            <person name="Allemand D."/>
            <person name="Aranda M."/>
        </authorList>
    </citation>
    <scope>NUCLEOTIDE SEQUENCE [LARGE SCALE GENOMIC DNA]</scope>
</reference>
<sequence>MSNPTGGSGSPNFPMDVIFNSLRELQQEKERLQQHFNGEKSRCRSLEIKLEACQSKHYQSIEKHCKMLETVNAAKQKVLQTQLQATRLKELNDGKSARIAELRRQICEVVKKEDEELKVFENKLADLTSNFRDARNYYTEENVRNELEQWSRKADETKAEVFKEDKVLKDLTDKFNQLQMENKKAKDELNCKLEFDITPEELQIALRVFEEMNQKSKDDLKESEKQLEEELERIKRGNDTSGEESVVNKHIIAAKNSNITANCEGPSMFTGCSLQAESNQTAVHGQLSTVNPQYFRLDSRSSAAGMKGNLKSF</sequence>
<dbReference type="OrthoDB" id="5973662at2759"/>
<protein>
    <submittedName>
        <fullName evidence="2">Uncharacterized protein</fullName>
    </submittedName>
</protein>
<feature type="coiled-coil region" evidence="1">
    <location>
        <begin position="85"/>
        <end position="244"/>
    </location>
</feature>